<proteinExistence type="predicted"/>
<dbReference type="EMBL" id="KZ987776">
    <property type="protein sequence ID" value="RKP14921.1"/>
    <property type="molecule type" value="Genomic_DNA"/>
</dbReference>
<evidence type="ECO:0000256" key="1">
    <source>
        <dbReference type="SAM" id="MobiDB-lite"/>
    </source>
</evidence>
<dbReference type="Proteomes" id="UP000267251">
    <property type="component" value="Unassembled WGS sequence"/>
</dbReference>
<dbReference type="GO" id="GO:0005634">
    <property type="term" value="C:nucleus"/>
    <property type="evidence" value="ECO:0007669"/>
    <property type="project" value="TreeGrafter"/>
</dbReference>
<dbReference type="PANTHER" id="PTHR12775:SF0">
    <property type="entry name" value="REPLICATION TERMINATION FACTOR 2"/>
    <property type="match status" value="1"/>
</dbReference>
<protein>
    <submittedName>
        <fullName evidence="2">Rtf2 RING-finger-domain-containing protein</fullName>
    </submittedName>
</protein>
<sequence>MGNDGGSIPRRMDQVKEKKKVQTADSTQLRIARWFFCALSKQPLECPVVADAGGTLYNREAILKFLLDRDAYGDGEEVCGHIRQLRDVKTLKLTANPTLRPRQSGLEGMTTPSTVPKSQFLCPVTQREMDGSGDFYFGKQCGCVVSGRAVREL</sequence>
<dbReference type="InterPro" id="IPR013083">
    <property type="entry name" value="Znf_RING/FYVE/PHD"/>
</dbReference>
<dbReference type="OrthoDB" id="247013at2759"/>
<feature type="non-terminal residue" evidence="2">
    <location>
        <position position="153"/>
    </location>
</feature>
<reference evidence="3" key="1">
    <citation type="journal article" date="2018" name="Nat. Microbiol.">
        <title>Leveraging single-cell genomics to expand the fungal tree of life.</title>
        <authorList>
            <person name="Ahrendt S.R."/>
            <person name="Quandt C.A."/>
            <person name="Ciobanu D."/>
            <person name="Clum A."/>
            <person name="Salamov A."/>
            <person name="Andreopoulos B."/>
            <person name="Cheng J.F."/>
            <person name="Woyke T."/>
            <person name="Pelin A."/>
            <person name="Henrissat B."/>
            <person name="Reynolds N.K."/>
            <person name="Benny G.L."/>
            <person name="Smith M.E."/>
            <person name="James T.Y."/>
            <person name="Grigoriev I.V."/>
        </authorList>
    </citation>
    <scope>NUCLEOTIDE SEQUENCE [LARGE SCALE GENOMIC DNA]</scope>
</reference>
<dbReference type="AlphaFoldDB" id="A0A4P9Y943"/>
<organism evidence="2 3">
    <name type="scientific">Piptocephalis cylindrospora</name>
    <dbReference type="NCBI Taxonomy" id="1907219"/>
    <lineage>
        <taxon>Eukaryota</taxon>
        <taxon>Fungi</taxon>
        <taxon>Fungi incertae sedis</taxon>
        <taxon>Zoopagomycota</taxon>
        <taxon>Zoopagomycotina</taxon>
        <taxon>Zoopagomycetes</taxon>
        <taxon>Zoopagales</taxon>
        <taxon>Piptocephalidaceae</taxon>
        <taxon>Piptocephalis</taxon>
    </lineage>
</organism>
<name>A0A4P9Y943_9FUNG</name>
<gene>
    <name evidence="2" type="ORF">BJ684DRAFT_3508</name>
</gene>
<feature type="compositionally biased region" description="Basic and acidic residues" evidence="1">
    <location>
        <begin position="10"/>
        <end position="21"/>
    </location>
</feature>
<keyword evidence="3" id="KW-1185">Reference proteome</keyword>
<accession>A0A4P9Y943</accession>
<dbReference type="Pfam" id="PF04641">
    <property type="entry name" value="Rtf2"/>
    <property type="match status" value="1"/>
</dbReference>
<dbReference type="Gene3D" id="3.30.40.10">
    <property type="entry name" value="Zinc/RING finger domain, C3HC4 (zinc finger)"/>
    <property type="match status" value="1"/>
</dbReference>
<evidence type="ECO:0000313" key="2">
    <source>
        <dbReference type="EMBL" id="RKP14921.1"/>
    </source>
</evidence>
<dbReference type="GO" id="GO:0006274">
    <property type="term" value="P:DNA replication termination"/>
    <property type="evidence" value="ECO:0007669"/>
    <property type="project" value="TreeGrafter"/>
</dbReference>
<dbReference type="PANTHER" id="PTHR12775">
    <property type="entry name" value="PROTEIN C20ORF43 HOMOLOG"/>
    <property type="match status" value="1"/>
</dbReference>
<evidence type="ECO:0000313" key="3">
    <source>
        <dbReference type="Proteomes" id="UP000267251"/>
    </source>
</evidence>
<dbReference type="InterPro" id="IPR006735">
    <property type="entry name" value="Rtf2"/>
</dbReference>
<dbReference type="SUPFAM" id="SSF57850">
    <property type="entry name" value="RING/U-box"/>
    <property type="match status" value="1"/>
</dbReference>
<feature type="region of interest" description="Disordered" evidence="1">
    <location>
        <begin position="1"/>
        <end position="21"/>
    </location>
</feature>